<dbReference type="OrthoDB" id="303066at2759"/>
<dbReference type="GO" id="GO:0008381">
    <property type="term" value="F:mechanosensitive monoatomic ion channel activity"/>
    <property type="evidence" value="ECO:0007669"/>
    <property type="project" value="InterPro"/>
</dbReference>
<proteinExistence type="predicted"/>
<evidence type="ECO:0000259" key="2">
    <source>
        <dbReference type="Pfam" id="PF24871"/>
    </source>
</evidence>
<keyword evidence="1" id="KW-1133">Transmembrane helix</keyword>
<keyword evidence="1" id="KW-0812">Transmembrane</keyword>
<keyword evidence="4" id="KW-1185">Reference proteome</keyword>
<reference evidence="4" key="1">
    <citation type="submission" date="2017-01" db="EMBL/GenBank/DDBJ databases">
        <title>Comparative genomics of anhydrobiosis in the tardigrade Hypsibius dujardini.</title>
        <authorList>
            <person name="Yoshida Y."/>
            <person name="Koutsovoulos G."/>
            <person name="Laetsch D."/>
            <person name="Stevens L."/>
            <person name="Kumar S."/>
            <person name="Horikawa D."/>
            <person name="Ishino K."/>
            <person name="Komine S."/>
            <person name="Tomita M."/>
            <person name="Blaxter M."/>
            <person name="Arakawa K."/>
        </authorList>
    </citation>
    <scope>NUCLEOTIDE SEQUENCE [LARGE SCALE GENOMIC DNA]</scope>
    <source>
        <strain evidence="4">Z151</strain>
    </source>
</reference>
<evidence type="ECO:0000313" key="4">
    <source>
        <dbReference type="Proteomes" id="UP000192578"/>
    </source>
</evidence>
<sequence>MTERIQLINWVTFRLILPFTLLAACIFRFNLFTLIYGLFFLLVPLARSPNVYTIKRHTGGLIWALTTVSGIFMLAQIAFQIALAARKPYGHEFPNCSLNDNITRQVGLYRLDGARFVHVARLILPDVIVFIVSAALAVMAFQTTRQNADAPSNADEPLRPHREERPGLLRLFVELVILIFVAGAGIISPSLISSVYFLCFLFMGTFWACLGNAEKVFVKFVRYALLLFCAAHLAVLFLYQMEFLQELVTTDSFPSRLVGLLAVIRIDCSEPRDLRYQATPWYNFINPAILIVLYYLLASHIRQWKGYTRLKNPFLQYRVRSRIRHSNAAPESVIVKTRTNPQTAVTVLSADNPNQRPVTYNAVQDAVTIQPPSPHSETSLHHYRIRMALQALARVIAKQSYIISLISMMAWSVIYHSWLTFVYLLLAIFLWLIPSSRSFCLKLSPLYTLYAEVLLIAQFIFSLNIQQEFDAMEANTYIDFKQIGFQRSVNPVFNLAVQSLFTFFFWTTLRLFMKERRVVEVQDEHGVNLEIQNGSVASEFAYPETHSWLTRIGTTVKIVMIKFWIVLCGAMLLVISMQGKVVIYRIVYMALLLCFVVMLQVSYRIWRKMLYVFWVTVIFYSMVVLLLIYTYQFKYFPEYWQNFTRLSPETLSDFGLETYESKGSLILGLMTPTAFLILCILQLHYFHKHFLHITSKQDGQYQFPSFQLENQPTDLAKPSGFAIRCLQFLYKWSHIILDFGWRLLEIHILKLCLLTILLAAVVDPSASI</sequence>
<feature type="transmembrane region" description="Helical" evidence="1">
    <location>
        <begin position="220"/>
        <end position="239"/>
    </location>
</feature>
<dbReference type="Proteomes" id="UP000192578">
    <property type="component" value="Unassembled WGS sequence"/>
</dbReference>
<protein>
    <submittedName>
        <fullName evidence="3">Piezo-type mechanosensitive ion channel component 2</fullName>
    </submittedName>
</protein>
<dbReference type="AlphaFoldDB" id="A0A1W0X2A8"/>
<dbReference type="Pfam" id="PF24871">
    <property type="entry name" value="Piezo_TM1-24"/>
    <property type="match status" value="2"/>
</dbReference>
<evidence type="ECO:0000256" key="1">
    <source>
        <dbReference type="SAM" id="Phobius"/>
    </source>
</evidence>
<feature type="domain" description="Piezo TM1-24" evidence="2">
    <location>
        <begin position="28"/>
        <end position="154"/>
    </location>
</feature>
<feature type="transmembrane region" description="Helical" evidence="1">
    <location>
        <begin position="665"/>
        <end position="686"/>
    </location>
</feature>
<feature type="transmembrane region" description="Helical" evidence="1">
    <location>
        <begin position="194"/>
        <end position="213"/>
    </location>
</feature>
<feature type="transmembrane region" description="Helical" evidence="1">
    <location>
        <begin position="122"/>
        <end position="141"/>
    </location>
</feature>
<dbReference type="PANTHER" id="PTHR47049">
    <property type="entry name" value="PIEZO-TYPE MECHANOSENSITIVE ION CHANNEL HOMOLOG"/>
    <property type="match status" value="1"/>
</dbReference>
<feature type="transmembrane region" description="Helical" evidence="1">
    <location>
        <begin position="583"/>
        <end position="603"/>
    </location>
</feature>
<evidence type="ECO:0000313" key="3">
    <source>
        <dbReference type="EMBL" id="OQV21462.1"/>
    </source>
</evidence>
<accession>A0A1W0X2A8</accession>
<feature type="transmembrane region" description="Helical" evidence="1">
    <location>
        <begin position="61"/>
        <end position="85"/>
    </location>
</feature>
<keyword evidence="1" id="KW-0472">Membrane</keyword>
<gene>
    <name evidence="3" type="ORF">BV898_04667</name>
</gene>
<dbReference type="PANTHER" id="PTHR47049:SF2">
    <property type="entry name" value="PIEZO-TYPE MECHANOSENSITIVE ION CHANNEL HOMOLOG"/>
    <property type="match status" value="1"/>
</dbReference>
<feature type="transmembrane region" description="Helical" evidence="1">
    <location>
        <begin position="610"/>
        <end position="631"/>
    </location>
</feature>
<dbReference type="PROSITE" id="PS51257">
    <property type="entry name" value="PROKAR_LIPOPROTEIN"/>
    <property type="match status" value="1"/>
</dbReference>
<comment type="caution">
    <text evidence="3">The sequence shown here is derived from an EMBL/GenBank/DDBJ whole genome shotgun (WGS) entry which is preliminary data.</text>
</comment>
<name>A0A1W0X2A8_HYPEX</name>
<dbReference type="InterPro" id="IPR056769">
    <property type="entry name" value="Piezo_TM1-24"/>
</dbReference>
<feature type="transmembrane region" description="Helical" evidence="1">
    <location>
        <begin position="15"/>
        <end position="41"/>
    </location>
</feature>
<feature type="transmembrane region" description="Helical" evidence="1">
    <location>
        <begin position="281"/>
        <end position="301"/>
    </location>
</feature>
<feature type="transmembrane region" description="Helical" evidence="1">
    <location>
        <begin position="446"/>
        <end position="465"/>
    </location>
</feature>
<organism evidence="3 4">
    <name type="scientific">Hypsibius exemplaris</name>
    <name type="common">Freshwater tardigrade</name>
    <dbReference type="NCBI Taxonomy" id="2072580"/>
    <lineage>
        <taxon>Eukaryota</taxon>
        <taxon>Metazoa</taxon>
        <taxon>Ecdysozoa</taxon>
        <taxon>Tardigrada</taxon>
        <taxon>Eutardigrada</taxon>
        <taxon>Parachela</taxon>
        <taxon>Hypsibioidea</taxon>
        <taxon>Hypsibiidae</taxon>
        <taxon>Hypsibius</taxon>
    </lineage>
</organism>
<feature type="domain" description="Piezo TM1-24" evidence="2">
    <location>
        <begin position="171"/>
        <end position="691"/>
    </location>
</feature>
<dbReference type="GO" id="GO:0016020">
    <property type="term" value="C:membrane"/>
    <property type="evidence" value="ECO:0007669"/>
    <property type="project" value="InterPro"/>
</dbReference>
<feature type="transmembrane region" description="Helical" evidence="1">
    <location>
        <begin position="559"/>
        <end position="577"/>
    </location>
</feature>
<dbReference type="InterPro" id="IPR027272">
    <property type="entry name" value="Piezo"/>
</dbReference>
<dbReference type="EMBL" id="MTYJ01000023">
    <property type="protein sequence ID" value="OQV21462.1"/>
    <property type="molecule type" value="Genomic_DNA"/>
</dbReference>
<feature type="transmembrane region" description="Helical" evidence="1">
    <location>
        <begin position="739"/>
        <end position="762"/>
    </location>
</feature>
<feature type="transmembrane region" description="Helical" evidence="1">
    <location>
        <begin position="417"/>
        <end position="434"/>
    </location>
</feature>
<feature type="transmembrane region" description="Helical" evidence="1">
    <location>
        <begin position="168"/>
        <end position="188"/>
    </location>
</feature>